<evidence type="ECO:0000256" key="2">
    <source>
        <dbReference type="ARBA" id="ARBA00008080"/>
    </source>
</evidence>
<evidence type="ECO:0000313" key="9">
    <source>
        <dbReference type="EMBL" id="AWU74383.1"/>
    </source>
</evidence>
<dbReference type="EMBL" id="CP028773">
    <property type="protein sequence ID" value="AWU74383.1"/>
    <property type="molecule type" value="Genomic_DNA"/>
</dbReference>
<reference evidence="9 10" key="1">
    <citation type="submission" date="2018-06" db="EMBL/GenBank/DDBJ databases">
        <title>Population genomics shows no distinction between pathogenic Candida krusei and environmental Pichia kudriavzevii: One species, four names.</title>
        <authorList>
            <person name="Douglass A.P."/>
            <person name="Offei B."/>
            <person name="Braun-Galleani S."/>
            <person name="Coughlan A.Y."/>
            <person name="Martos A."/>
            <person name="Ortiz-Merino R.A."/>
            <person name="Byrne K.P."/>
            <person name="Wolfe K.H."/>
        </authorList>
    </citation>
    <scope>NUCLEOTIDE SEQUENCE [LARGE SCALE GENOMIC DNA]</scope>
    <source>
        <strain evidence="9 10">CBS573</strain>
    </source>
</reference>
<keyword evidence="5 8" id="KW-0687">Ribonucleoprotein</keyword>
<dbReference type="Proteomes" id="UP000249293">
    <property type="component" value="Chromosome 1"/>
</dbReference>
<dbReference type="PROSITE" id="PS50159">
    <property type="entry name" value="RIBOSOMAL_S13_2"/>
    <property type="match status" value="1"/>
</dbReference>
<evidence type="ECO:0000256" key="7">
    <source>
        <dbReference type="ARBA" id="ARBA00040757"/>
    </source>
</evidence>
<dbReference type="GO" id="GO:0006412">
    <property type="term" value="P:translation"/>
    <property type="evidence" value="ECO:0007669"/>
    <property type="project" value="InterPro"/>
</dbReference>
<dbReference type="RefSeq" id="XP_029319860.1">
    <property type="nucleotide sequence ID" value="XM_029464000.1"/>
</dbReference>
<keyword evidence="10" id="KW-1185">Reference proteome</keyword>
<dbReference type="VEuPathDB" id="FungiDB:C5L36_0A09720"/>
<dbReference type="GO" id="GO:0015935">
    <property type="term" value="C:small ribosomal subunit"/>
    <property type="evidence" value="ECO:0007669"/>
    <property type="project" value="TreeGrafter"/>
</dbReference>
<dbReference type="STRING" id="4909.A0A2U9QZC6"/>
<dbReference type="SUPFAM" id="SSF46946">
    <property type="entry name" value="S13-like H2TH domain"/>
    <property type="match status" value="1"/>
</dbReference>
<dbReference type="GeneID" id="40382093"/>
<comment type="function">
    <text evidence="6">Component of the mitochondrial ribosome (mitoribosome), a dedicated translation machinery responsible for the synthesis of mitochondrial genome-encoded proteins, including at least some of the essential transmembrane subunits of the mitochondrial respiratory chain. The mitoribosomes are attached to the mitochondrial inner membrane and translation products are cotranslationally integrated into the membrane.</text>
</comment>
<dbReference type="KEGG" id="pkz:C5L36_0A09720"/>
<dbReference type="Gene3D" id="4.10.910.10">
    <property type="entry name" value="30s ribosomal protein s13, domain 2"/>
    <property type="match status" value="1"/>
</dbReference>
<protein>
    <recommendedName>
        <fullName evidence="7">Small ribosomal subunit protein uS13m</fullName>
    </recommendedName>
</protein>
<dbReference type="PANTHER" id="PTHR10871">
    <property type="entry name" value="30S RIBOSOMAL PROTEIN S13/40S RIBOSOMAL PROTEIN S18"/>
    <property type="match status" value="1"/>
</dbReference>
<evidence type="ECO:0000256" key="1">
    <source>
        <dbReference type="ARBA" id="ARBA00004173"/>
    </source>
</evidence>
<dbReference type="InterPro" id="IPR010979">
    <property type="entry name" value="Ribosomal_uS13-like_H2TH"/>
</dbReference>
<dbReference type="PIRSF" id="PIRSF002134">
    <property type="entry name" value="Ribosomal_S13"/>
    <property type="match status" value="1"/>
</dbReference>
<name>A0A2U9QZC6_PICKU</name>
<evidence type="ECO:0000256" key="8">
    <source>
        <dbReference type="RuleBase" id="RU003830"/>
    </source>
</evidence>
<dbReference type="FunFam" id="1.10.8.50:FF:000001">
    <property type="entry name" value="30S ribosomal protein S13"/>
    <property type="match status" value="1"/>
</dbReference>
<dbReference type="InterPro" id="IPR027437">
    <property type="entry name" value="Rbsml_uS13_C"/>
</dbReference>
<evidence type="ECO:0000256" key="6">
    <source>
        <dbReference type="ARBA" id="ARBA00037226"/>
    </source>
</evidence>
<comment type="subcellular location">
    <subcellularLocation>
        <location evidence="1">Mitochondrion</location>
    </subcellularLocation>
</comment>
<dbReference type="PANTHER" id="PTHR10871:SF1">
    <property type="entry name" value="SMALL RIBOSOMAL SUBUNIT PROTEIN US13M"/>
    <property type="match status" value="1"/>
</dbReference>
<dbReference type="Pfam" id="PF00416">
    <property type="entry name" value="Ribosomal_S13"/>
    <property type="match status" value="1"/>
</dbReference>
<dbReference type="GO" id="GO:0005739">
    <property type="term" value="C:mitochondrion"/>
    <property type="evidence" value="ECO:0007669"/>
    <property type="project" value="UniProtKB-SubCell"/>
</dbReference>
<dbReference type="InterPro" id="IPR001892">
    <property type="entry name" value="Ribosomal_uS13"/>
</dbReference>
<keyword evidence="4" id="KW-0496">Mitochondrion</keyword>
<dbReference type="FunFam" id="4.10.910.10:FF:000004">
    <property type="entry name" value="Small subunit ribosomal protein S13"/>
    <property type="match status" value="1"/>
</dbReference>
<organism evidence="9 10">
    <name type="scientific">Pichia kudriavzevii</name>
    <name type="common">Yeast</name>
    <name type="synonym">Issatchenkia orientalis</name>
    <dbReference type="NCBI Taxonomy" id="4909"/>
    <lineage>
        <taxon>Eukaryota</taxon>
        <taxon>Fungi</taxon>
        <taxon>Dikarya</taxon>
        <taxon>Ascomycota</taxon>
        <taxon>Saccharomycotina</taxon>
        <taxon>Pichiomycetes</taxon>
        <taxon>Pichiales</taxon>
        <taxon>Pichiaceae</taxon>
        <taxon>Pichia</taxon>
    </lineage>
</organism>
<dbReference type="GO" id="GO:0003723">
    <property type="term" value="F:RNA binding"/>
    <property type="evidence" value="ECO:0007669"/>
    <property type="project" value="InterPro"/>
</dbReference>
<accession>A0A2U9QZC6</accession>
<sequence>MVVHILGKAIKGKYRINFGLSKSFYGIGLNTATKICSRLGFYPDMRMHQLTEQQTMSITKELSEMDIDSKLLSQIRANIKMKREIGSYAGMRHSMGLPVRGQRTKTNAKTARKLNRIERKM</sequence>
<proteinExistence type="inferred from homology"/>
<evidence type="ECO:0000256" key="3">
    <source>
        <dbReference type="ARBA" id="ARBA00022980"/>
    </source>
</evidence>
<evidence type="ECO:0000313" key="10">
    <source>
        <dbReference type="Proteomes" id="UP000249293"/>
    </source>
</evidence>
<dbReference type="InterPro" id="IPR018269">
    <property type="entry name" value="Ribosomal_uS13_CS"/>
</dbReference>
<dbReference type="AlphaFoldDB" id="A0A2U9QZC6"/>
<gene>
    <name evidence="9" type="ORF">C5L36_0A09720</name>
</gene>
<dbReference type="GO" id="GO:0003735">
    <property type="term" value="F:structural constituent of ribosome"/>
    <property type="evidence" value="ECO:0007669"/>
    <property type="project" value="InterPro"/>
</dbReference>
<dbReference type="PROSITE" id="PS00646">
    <property type="entry name" value="RIBOSOMAL_S13_1"/>
    <property type="match status" value="1"/>
</dbReference>
<evidence type="ECO:0000256" key="5">
    <source>
        <dbReference type="ARBA" id="ARBA00023274"/>
    </source>
</evidence>
<dbReference type="HAMAP" id="MF_01315">
    <property type="entry name" value="Ribosomal_uS13"/>
    <property type="match status" value="1"/>
</dbReference>
<comment type="similarity">
    <text evidence="2 8">Belongs to the universal ribosomal protein uS13 family.</text>
</comment>
<keyword evidence="3 8" id="KW-0689">Ribosomal protein</keyword>
<evidence type="ECO:0000256" key="4">
    <source>
        <dbReference type="ARBA" id="ARBA00023128"/>
    </source>
</evidence>
<dbReference type="Gene3D" id="1.10.8.50">
    <property type="match status" value="1"/>
</dbReference>
<dbReference type="OrthoDB" id="525520at2759"/>